<comment type="caution">
    <text evidence="2">The sequence shown here is derived from an EMBL/GenBank/DDBJ whole genome shotgun (WGS) entry which is preliminary data.</text>
</comment>
<dbReference type="InterPro" id="IPR034254">
    <property type="entry name" value="DNAJC17_RRM"/>
</dbReference>
<dbReference type="Proteomes" id="UP000823749">
    <property type="component" value="Chromosome 1"/>
</dbReference>
<proteinExistence type="predicted"/>
<evidence type="ECO:0000313" key="3">
    <source>
        <dbReference type="Proteomes" id="UP000823749"/>
    </source>
</evidence>
<reference evidence="2" key="1">
    <citation type="submission" date="2020-08" db="EMBL/GenBank/DDBJ databases">
        <title>Plant Genome Project.</title>
        <authorList>
            <person name="Zhang R.-G."/>
        </authorList>
    </citation>
    <scope>NUCLEOTIDE SEQUENCE</scope>
    <source>
        <strain evidence="2">WSP0</strain>
        <tissue evidence="2">Leaf</tissue>
    </source>
</reference>
<dbReference type="Pfam" id="PF00076">
    <property type="entry name" value="RRM_1"/>
    <property type="match status" value="1"/>
</dbReference>
<accession>A0AAV6LHT9</accession>
<dbReference type="CDD" id="cd12429">
    <property type="entry name" value="RRM_DNAJC17"/>
    <property type="match status" value="1"/>
</dbReference>
<keyword evidence="3" id="KW-1185">Reference proteome</keyword>
<dbReference type="PANTHER" id="PTHR45098">
    <property type="entry name" value="DNAJ DOMAIN CONTAINING PROTEIN, EXPRESSED"/>
    <property type="match status" value="1"/>
</dbReference>
<dbReference type="PANTHER" id="PTHR45098:SF1">
    <property type="entry name" value="DNAJ DOMAIN CONTAINING PROTEIN, EXPRESSED"/>
    <property type="match status" value="1"/>
</dbReference>
<dbReference type="EMBL" id="JACTNZ010000001">
    <property type="protein sequence ID" value="KAG5564347.1"/>
    <property type="molecule type" value="Genomic_DNA"/>
</dbReference>
<dbReference type="InterPro" id="IPR035979">
    <property type="entry name" value="RBD_domain_sf"/>
</dbReference>
<evidence type="ECO:0000259" key="1">
    <source>
        <dbReference type="Pfam" id="PF00076"/>
    </source>
</evidence>
<dbReference type="Gene3D" id="3.30.70.330">
    <property type="match status" value="1"/>
</dbReference>
<protein>
    <recommendedName>
        <fullName evidence="1">RRM domain-containing protein</fullName>
    </recommendedName>
</protein>
<dbReference type="InterPro" id="IPR000504">
    <property type="entry name" value="RRM_dom"/>
</dbReference>
<dbReference type="SUPFAM" id="SSF54928">
    <property type="entry name" value="RNA-binding domain, RBD"/>
    <property type="match status" value="1"/>
</dbReference>
<organism evidence="2 3">
    <name type="scientific">Rhododendron griersonianum</name>
    <dbReference type="NCBI Taxonomy" id="479676"/>
    <lineage>
        <taxon>Eukaryota</taxon>
        <taxon>Viridiplantae</taxon>
        <taxon>Streptophyta</taxon>
        <taxon>Embryophyta</taxon>
        <taxon>Tracheophyta</taxon>
        <taxon>Spermatophyta</taxon>
        <taxon>Magnoliopsida</taxon>
        <taxon>eudicotyledons</taxon>
        <taxon>Gunneridae</taxon>
        <taxon>Pentapetalae</taxon>
        <taxon>asterids</taxon>
        <taxon>Ericales</taxon>
        <taxon>Ericaceae</taxon>
        <taxon>Ericoideae</taxon>
        <taxon>Rhodoreae</taxon>
        <taxon>Rhododendron</taxon>
    </lineage>
</organism>
<name>A0AAV6LHT9_9ERIC</name>
<dbReference type="AlphaFoldDB" id="A0AAV6LHT9"/>
<sequence length="74" mass="8176">MLKVSWEKIGEDYSAQRLKELFEKFGELEDVVIMSSMKRGSAIFVMPSKDAAVAATGSVFGDLSYPLLVMPLES</sequence>
<feature type="domain" description="RRM" evidence="1">
    <location>
        <begin position="10"/>
        <end position="55"/>
    </location>
</feature>
<dbReference type="InterPro" id="IPR012677">
    <property type="entry name" value="Nucleotide-bd_a/b_plait_sf"/>
</dbReference>
<dbReference type="GO" id="GO:0003723">
    <property type="term" value="F:RNA binding"/>
    <property type="evidence" value="ECO:0007669"/>
    <property type="project" value="InterPro"/>
</dbReference>
<gene>
    <name evidence="2" type="ORF">RHGRI_000519</name>
</gene>
<evidence type="ECO:0000313" key="2">
    <source>
        <dbReference type="EMBL" id="KAG5564347.1"/>
    </source>
</evidence>